<dbReference type="SMART" id="SM00065">
    <property type="entry name" value="GAF"/>
    <property type="match status" value="1"/>
</dbReference>
<dbReference type="PROSITE" id="PS50011">
    <property type="entry name" value="PROTEIN_KINASE_DOM"/>
    <property type="match status" value="1"/>
</dbReference>
<evidence type="ECO:0000256" key="3">
    <source>
        <dbReference type="ARBA" id="ARBA00022553"/>
    </source>
</evidence>
<dbReference type="InterPro" id="IPR053159">
    <property type="entry name" value="Hybrid_Histidine_Kinase"/>
</dbReference>
<dbReference type="InterPro" id="IPR005467">
    <property type="entry name" value="His_kinase_dom"/>
</dbReference>
<dbReference type="Gene3D" id="3.40.50.300">
    <property type="entry name" value="P-loop containing nucleotide triphosphate hydrolases"/>
    <property type="match status" value="1"/>
</dbReference>
<evidence type="ECO:0000259" key="5">
    <source>
        <dbReference type="PROSITE" id="PS50109"/>
    </source>
</evidence>
<comment type="catalytic activity">
    <reaction evidence="1">
        <text>ATP + protein L-histidine = ADP + protein N-phospho-L-histidine.</text>
        <dbReference type="EC" id="2.7.13.3"/>
    </reaction>
</comment>
<dbReference type="EC" id="2.7.13.3" evidence="2"/>
<dbReference type="SMART" id="SM00387">
    <property type="entry name" value="HATPase_c"/>
    <property type="match status" value="1"/>
</dbReference>
<dbReference type="Gene3D" id="1.10.287.130">
    <property type="match status" value="1"/>
</dbReference>
<dbReference type="Pfam" id="PF02518">
    <property type="entry name" value="HATPase_c"/>
    <property type="match status" value="1"/>
</dbReference>
<dbReference type="InterPro" id="IPR041664">
    <property type="entry name" value="AAA_16"/>
</dbReference>
<dbReference type="Pfam" id="PF01590">
    <property type="entry name" value="GAF"/>
    <property type="match status" value="1"/>
</dbReference>
<dbReference type="InterPro" id="IPR003594">
    <property type="entry name" value="HATPase_dom"/>
</dbReference>
<dbReference type="SMART" id="SM00220">
    <property type="entry name" value="S_TKc"/>
    <property type="match status" value="1"/>
</dbReference>
<dbReference type="SUPFAM" id="SSF52540">
    <property type="entry name" value="P-loop containing nucleoside triphosphate hydrolases"/>
    <property type="match status" value="1"/>
</dbReference>
<dbReference type="SUPFAM" id="SSF55874">
    <property type="entry name" value="ATPase domain of HSP90 chaperone/DNA topoisomerase II/histidine kinase"/>
    <property type="match status" value="1"/>
</dbReference>
<dbReference type="PRINTS" id="PR00344">
    <property type="entry name" value="BCTRLSENSOR"/>
</dbReference>
<evidence type="ECO:0000256" key="1">
    <source>
        <dbReference type="ARBA" id="ARBA00000085"/>
    </source>
</evidence>
<dbReference type="Gene3D" id="3.30.450.40">
    <property type="match status" value="1"/>
</dbReference>
<dbReference type="PANTHER" id="PTHR43642:SF1">
    <property type="entry name" value="HYBRID SIGNAL TRANSDUCTION HISTIDINE KINASE G"/>
    <property type="match status" value="1"/>
</dbReference>
<dbReference type="InterPro" id="IPR003018">
    <property type="entry name" value="GAF"/>
</dbReference>
<dbReference type="SMART" id="SM00388">
    <property type="entry name" value="HisKA"/>
    <property type="match status" value="1"/>
</dbReference>
<dbReference type="InterPro" id="IPR003661">
    <property type="entry name" value="HisK_dim/P_dom"/>
</dbReference>
<accession>A0ABS7U2Y1</accession>
<dbReference type="EMBL" id="JAIRAU010000052">
    <property type="protein sequence ID" value="MBZ5714877.1"/>
    <property type="molecule type" value="Genomic_DNA"/>
</dbReference>
<reference evidence="6" key="1">
    <citation type="submission" date="2021-08" db="EMBL/GenBank/DDBJ databases">
        <authorList>
            <person name="Stevens D.C."/>
        </authorList>
    </citation>
    <scope>NUCLEOTIDE SEQUENCE</scope>
    <source>
        <strain evidence="6">DSM 53165</strain>
    </source>
</reference>
<dbReference type="Gene3D" id="1.10.510.10">
    <property type="entry name" value="Transferase(Phosphotransferase) domain 1"/>
    <property type="match status" value="1"/>
</dbReference>
<dbReference type="RefSeq" id="WP_224196609.1">
    <property type="nucleotide sequence ID" value="NZ_JAIRAU010000052.1"/>
</dbReference>
<dbReference type="PROSITE" id="PS00108">
    <property type="entry name" value="PROTEIN_KINASE_ST"/>
    <property type="match status" value="1"/>
</dbReference>
<dbReference type="CDD" id="cd00082">
    <property type="entry name" value="HisKA"/>
    <property type="match status" value="1"/>
</dbReference>
<dbReference type="InterPro" id="IPR008271">
    <property type="entry name" value="Ser/Thr_kinase_AS"/>
</dbReference>
<evidence type="ECO:0000256" key="2">
    <source>
        <dbReference type="ARBA" id="ARBA00012438"/>
    </source>
</evidence>
<sequence>MSLHGYITVEVLHEGMKSEVRRATRVADGRLVILKVPRTDGVTHQRLAELRHEYDVAVRLKLGGVVQALALEERGLPFLVFEDFGGLSLTQCFPSKVGVGSFLNIALQVTEALAAIHEHGVIHKDIKPANIILNPRTGEVKLTDFAIASRLATESVSLAAPDRLVGTLAYMAPEQTGRVGRGIDQRADLYALGVTFFELLTGRRPFAQSDPMELVHAHLARSPPEPHSIEPGIGRELSAIVLKLMAKNVDERYRSAHALRADLEYLRSTLGGDATPELVPPRPRRSAEFRLPQRLYGRADERSRLLAAFELAAAGARALALISGYSGTGKSALVHELHQPIVARRGNFIAGKFDQYNRHPFASLLQTLRQLVELVLAGTAGDVERWRRRLVDALGAQTAVLVDTLPDLQHVVGEQPPPPPVSAAEAQNRLHLAVLRFIGVFADRDHPLVVFLDDLQWADGATIRLLVALMNDHDLRHVLVIGAYRDHEVDVGHPLRKAIAELDAVGATIERIELAPLGRGEVAAIVADALAEPAAAVADLAAEIHQRTEGNPLFVREFLRVIHGDELIRFSPELGRWTWDLAELRAASIPDDVAELLLDRVRKLGPEVRALLTCAACIGVGFDLETLAAASGRPTDAIGPALWEAIQRGLVVPIDPEYRLLPYGAGGQLPNVRLRFLHDRVRQAAYSLLDADELPRVHLAIGRHLLATAVVRDRSELPAAVSHLNLGRAHLEGPGEQLELAALDLEAGRRAKAATAHDAALGFLRVGAGLLGEAHWRTHYHLIHALHLELAECEYLCGDFARAEQVFDVLLERAASRRDALAARSLRVVLYVTIGRSGDALTTGVAALRLAGLDVPDGDDALRAAAEAERADLQRRLTDAPIAALVDRPRAADPEFCSVIKLITDLLAPAQLTRQPLFEYLCLKQINLSLEHGHADASPYGYLVYAFYLTTSRGAVRLAHEFGEAALVVNDRLGNADQVPRLSFVFGSILHYYRPLPEVLEYLERARYHGLETGDYIFVSYACSHSAIVQFGAGAPLRSLAAQTDEYLHLMRRTRVASSTAALRVVRRLVACLQGETAGPTSLGGPEFDEDAFFAAAERDRLTFATLWYCIAKLYLCLVHGELDAATRWIAAAEQRLLNSSWYLTTELAFYAALVHAAIARRGGDEAAPARRRLDELRARYAAWADSCPDNFAHKLALIDAERFALAGDALAAMSAYDAAIAGSHRGGHLGTEALAAELAAAFHVRGGRDSLAAGLLADAEAVWRRWGAVPRADALLAVHGELLRTYLPRAVARPLAAGESLETSIVTATSVDPRLDLSSAIKAAETFAVEVDRPALLRKFMAILVENAGAERGALALAHGGGLVLVASYSAEHGVVLHDDLPISEADVPAGLLRVCQRSGRVLLPDDVDSNPSLLGGYLLRVRPLSLACFPLLSRGQRIGALYLENRAIWGAFTPHRLEILRLLTTQLAIGIENARMFTALHEARRSAEEASVAKSRFMLNMSHELRTPLNWIIGASEMLAEEAGDDGLDVIARDLDKISRAGRGLLAIISDVLDITQLESGRLVLAASSFSIADVVREIVEAHTPEVERNHSTLRAHLDPALGDVVNDRTKLVQVIGSVVRNAARFTERGTIDLRVLRRGDRLLVEVADTGIGMSKQQSTTIFDAFSQADDSPTRKYGGMGLGLAICRRLCQLMGGSISVVSELGAGSTFTIELPLVVGPVR</sequence>
<feature type="domain" description="Protein kinase" evidence="4">
    <location>
        <begin position="6"/>
        <end position="266"/>
    </location>
</feature>
<evidence type="ECO:0000313" key="7">
    <source>
        <dbReference type="Proteomes" id="UP001139031"/>
    </source>
</evidence>
<organism evidence="6 7">
    <name type="scientific">Nannocystis pusilla</name>
    <dbReference type="NCBI Taxonomy" id="889268"/>
    <lineage>
        <taxon>Bacteria</taxon>
        <taxon>Pseudomonadati</taxon>
        <taxon>Myxococcota</taxon>
        <taxon>Polyangia</taxon>
        <taxon>Nannocystales</taxon>
        <taxon>Nannocystaceae</taxon>
        <taxon>Nannocystis</taxon>
    </lineage>
</organism>
<dbReference type="PROSITE" id="PS50109">
    <property type="entry name" value="HIS_KIN"/>
    <property type="match status" value="1"/>
</dbReference>
<dbReference type="SUPFAM" id="SSF47384">
    <property type="entry name" value="Homodimeric domain of signal transducing histidine kinase"/>
    <property type="match status" value="1"/>
</dbReference>
<dbReference type="Gene3D" id="3.30.565.10">
    <property type="entry name" value="Histidine kinase-like ATPase, C-terminal domain"/>
    <property type="match status" value="1"/>
</dbReference>
<dbReference type="CDD" id="cd14014">
    <property type="entry name" value="STKc_PknB_like"/>
    <property type="match status" value="1"/>
</dbReference>
<dbReference type="Pfam" id="PF00512">
    <property type="entry name" value="HisKA"/>
    <property type="match status" value="1"/>
</dbReference>
<dbReference type="InterPro" id="IPR036097">
    <property type="entry name" value="HisK_dim/P_sf"/>
</dbReference>
<evidence type="ECO:0000313" key="6">
    <source>
        <dbReference type="EMBL" id="MBZ5714877.1"/>
    </source>
</evidence>
<keyword evidence="7" id="KW-1185">Reference proteome</keyword>
<proteinExistence type="predicted"/>
<dbReference type="SUPFAM" id="SSF56112">
    <property type="entry name" value="Protein kinase-like (PK-like)"/>
    <property type="match status" value="1"/>
</dbReference>
<dbReference type="CDD" id="cd16922">
    <property type="entry name" value="HATPase_EvgS-ArcB-TorS-like"/>
    <property type="match status" value="1"/>
</dbReference>
<gene>
    <name evidence="6" type="ORF">K7C98_37065</name>
</gene>
<dbReference type="InterPro" id="IPR000719">
    <property type="entry name" value="Prot_kinase_dom"/>
</dbReference>
<dbReference type="Pfam" id="PF00069">
    <property type="entry name" value="Pkinase"/>
    <property type="match status" value="1"/>
</dbReference>
<dbReference type="Proteomes" id="UP001139031">
    <property type="component" value="Unassembled WGS sequence"/>
</dbReference>
<evidence type="ECO:0000259" key="4">
    <source>
        <dbReference type="PROSITE" id="PS50011"/>
    </source>
</evidence>
<dbReference type="PANTHER" id="PTHR43642">
    <property type="entry name" value="HYBRID SIGNAL TRANSDUCTION HISTIDINE KINASE G"/>
    <property type="match status" value="1"/>
</dbReference>
<dbReference type="Pfam" id="PF13191">
    <property type="entry name" value="AAA_16"/>
    <property type="match status" value="1"/>
</dbReference>
<dbReference type="InterPro" id="IPR011009">
    <property type="entry name" value="Kinase-like_dom_sf"/>
</dbReference>
<dbReference type="SUPFAM" id="SSF55781">
    <property type="entry name" value="GAF domain-like"/>
    <property type="match status" value="1"/>
</dbReference>
<comment type="caution">
    <text evidence="6">The sequence shown here is derived from an EMBL/GenBank/DDBJ whole genome shotgun (WGS) entry which is preliminary data.</text>
</comment>
<dbReference type="InterPro" id="IPR029016">
    <property type="entry name" value="GAF-like_dom_sf"/>
</dbReference>
<keyword evidence="3" id="KW-0597">Phosphoprotein</keyword>
<dbReference type="InterPro" id="IPR036890">
    <property type="entry name" value="HATPase_C_sf"/>
</dbReference>
<dbReference type="InterPro" id="IPR004358">
    <property type="entry name" value="Sig_transdc_His_kin-like_C"/>
</dbReference>
<protein>
    <recommendedName>
        <fullName evidence="2">histidine kinase</fullName>
        <ecNumber evidence="2">2.7.13.3</ecNumber>
    </recommendedName>
</protein>
<name>A0ABS7U2Y1_9BACT</name>
<feature type="domain" description="Histidine kinase" evidence="5">
    <location>
        <begin position="1502"/>
        <end position="1720"/>
    </location>
</feature>
<dbReference type="InterPro" id="IPR027417">
    <property type="entry name" value="P-loop_NTPase"/>
</dbReference>